<keyword evidence="7" id="KW-0963">Cytoplasm</keyword>
<evidence type="ECO:0000256" key="20">
    <source>
        <dbReference type="ARBA" id="ARBA00071529"/>
    </source>
</evidence>
<evidence type="ECO:0000256" key="2">
    <source>
        <dbReference type="ARBA" id="ARBA00004279"/>
    </source>
</evidence>
<dbReference type="GO" id="GO:0005524">
    <property type="term" value="F:ATP binding"/>
    <property type="evidence" value="ECO:0007669"/>
    <property type="project" value="UniProtKB-UniRule"/>
</dbReference>
<dbReference type="AlphaFoldDB" id="A0AAZ3PN94"/>
<dbReference type="SMART" id="SM00220">
    <property type="entry name" value="S_TKc"/>
    <property type="match status" value="1"/>
</dbReference>
<reference evidence="27" key="1">
    <citation type="journal article" date="2018" name="PLoS ONE">
        <title>Chinook salmon (Oncorhynchus tshawytscha) genome and transcriptome.</title>
        <authorList>
            <person name="Christensen K.A."/>
            <person name="Leong J.S."/>
            <person name="Sakhrani D."/>
            <person name="Biagi C.A."/>
            <person name="Minkley D.R."/>
            <person name="Withler R.E."/>
            <person name="Rondeau E.B."/>
            <person name="Koop B.F."/>
            <person name="Devlin R.H."/>
        </authorList>
    </citation>
    <scope>NUCLEOTIDE SEQUENCE [LARGE SCALE GENOMIC DNA]</scope>
</reference>
<comment type="function">
    <text evidence="18">Serine/threonine-protein kinase. Involved in the specific phosphorylation of microtubule-associated proteins for MAP2 and MAP4. Phosphorylates the microtubule-associated protein MAPT/TAU. Phosphorylates CDC25C on 'Ser-216'. Regulates localization and activity of some histone deacetylases by mediating phosphorylation of HDAC7, promoting subsequent interaction between HDAC7 and 14-3-3 and export from the nucleus. Regulates localization and activity of MITF by mediating its phosphorylation, promoting subsequent interaction between MITF and 14-3-3 and retention in the cytosol. Negatively regulates the Hippo signaling pathway and antagonizes the phosphorylation of LATS1. Cooperates with DLG5 to inhibit the kinase activity of STK3/MST2 toward LATS1. Phosphorylates PKP2 and KSR1.</text>
</comment>
<dbReference type="InterPro" id="IPR011009">
    <property type="entry name" value="Kinase-like_dom_sf"/>
</dbReference>
<sequence>MSTRTPLPTVNERDTENHTSHTDGRNEVTTRPVRSGARCRNSIASCADEQPHIGNYRLLKTIGKGNFAKVKLARHILTGREVAIKIIDKTQLNPTSLQKLFREVRIMKILNHPNIVKLFEVIETEKTLYLVMEYASGGEVFDYLVAHGRMKEKEARAKFRQIVSAVQYCHQKHIVHRDLKAENLLLDADMNIKIADFGFSNEFVMGSKLDTFCGSPPYAAPELFQGKKYDGPEVDVWSLGVILYTLVSGSLPFDGQNLKELRERVLRGKYRIPFYMSTDCENLLKRFLVLNPAKRGTLEQIMKDRWINAGCEEDEMKPFVEPETDITDQKRIDIMVGMGYTREEVTESLTRMKYDEITATYLLLGRKSTELEVSDSSSSSNLSLAKARPASEHNNNGQSPAHLKAQRSISGTQKQRRYSDQAGPSIPSVGYPKRSQTTSDDNSDHKEDGGAQPRKSVSPGGRGGSGAPASPLLGNANNPNKADIPDRKKGSTTPSTNSTSGGMRRRNTYVCSERNASDRHSVIQNGKENSTSTTSGQRNPGGSSTHSISSGATPPDRLRFPRGTASRSTFHGGQLRERRTATYNGPPASPTLSHDATPLSQSRSRGTTNLFTKLTSKLTRSRNMSGDQKEDQQQLQQHPHMKTTSSMEPHDMMREIRKVLDANNCDYEQRERFLLLCVHGDGHAESLVQWEMEVCKLPRLSLNGVRFKRISGTSIAFKNIASKIANELKL</sequence>
<evidence type="ECO:0000256" key="1">
    <source>
        <dbReference type="ARBA" id="ARBA00004236"/>
    </source>
</evidence>
<feature type="binding site" evidence="21">
    <location>
        <position position="85"/>
    </location>
    <ligand>
        <name>ATP</name>
        <dbReference type="ChEBI" id="CHEBI:30616"/>
    </ligand>
</feature>
<comment type="similarity">
    <text evidence="4">Belongs to the protein kinase superfamily. CAMK Ser/Thr protein kinase family. SNF1 subfamily.</text>
</comment>
<keyword evidence="11 21" id="KW-0547">Nucleotide-binding</keyword>
<reference evidence="26" key="2">
    <citation type="submission" date="2025-08" db="UniProtKB">
        <authorList>
            <consortium name="Ensembl"/>
        </authorList>
    </citation>
    <scope>IDENTIFICATION</scope>
</reference>
<dbReference type="InterPro" id="IPR008271">
    <property type="entry name" value="Ser/Thr_kinase_AS"/>
</dbReference>
<comment type="catalytic activity">
    <reaction evidence="17">
        <text>L-seryl-[protein] + ATP = O-phospho-L-seryl-[protein] + ADP + H(+)</text>
        <dbReference type="Rhea" id="RHEA:17989"/>
        <dbReference type="Rhea" id="RHEA-COMP:9863"/>
        <dbReference type="Rhea" id="RHEA-COMP:11604"/>
        <dbReference type="ChEBI" id="CHEBI:15378"/>
        <dbReference type="ChEBI" id="CHEBI:29999"/>
        <dbReference type="ChEBI" id="CHEBI:30616"/>
        <dbReference type="ChEBI" id="CHEBI:83421"/>
        <dbReference type="ChEBI" id="CHEBI:456216"/>
        <dbReference type="EC" id="2.7.11.1"/>
    </reaction>
</comment>
<keyword evidence="27" id="KW-1185">Reference proteome</keyword>
<dbReference type="SUPFAM" id="SSF103243">
    <property type="entry name" value="KA1-like"/>
    <property type="match status" value="1"/>
</dbReference>
<accession>A0AAZ3PN94</accession>
<feature type="region of interest" description="Disordered" evidence="22">
    <location>
        <begin position="1"/>
        <end position="35"/>
    </location>
</feature>
<dbReference type="PROSITE" id="PS00108">
    <property type="entry name" value="PROTEIN_KINASE_ST"/>
    <property type="match status" value="1"/>
</dbReference>
<dbReference type="EC" id="2.7.11.1" evidence="5"/>
<dbReference type="FunFam" id="3.30.200.20:FF:000003">
    <property type="entry name" value="Non-specific serine/threonine protein kinase"/>
    <property type="match status" value="1"/>
</dbReference>
<feature type="region of interest" description="Disordered" evidence="22">
    <location>
        <begin position="372"/>
        <end position="650"/>
    </location>
</feature>
<evidence type="ECO:0000256" key="19">
    <source>
        <dbReference type="ARBA" id="ARBA00063680"/>
    </source>
</evidence>
<evidence type="ECO:0000313" key="26">
    <source>
        <dbReference type="Ensembl" id="ENSOTSP00005117314.1"/>
    </source>
</evidence>
<comment type="subunit">
    <text evidence="19">Interacts with MAPT/TAU. Interacts with DLG5 (via coiled-coil domain). Interacts with STK3/MST2 and STK4/MST1 in the presence of DLG5. Interacts with YWHAB, YWHAG, YWHAQ and YWHAZ. Interacts with PKP2 (via N-terminus). Interacts with CDC25C. Interacts with KSR1.</text>
</comment>
<dbReference type="GO" id="GO:0000226">
    <property type="term" value="P:microtubule cytoskeleton organization"/>
    <property type="evidence" value="ECO:0007669"/>
    <property type="project" value="TreeGrafter"/>
</dbReference>
<keyword evidence="9" id="KW-0597">Phosphoprotein</keyword>
<dbReference type="FunFam" id="3.30.310.80:FF:000001">
    <property type="entry name" value="Non-specific serine/threonine protein kinase"/>
    <property type="match status" value="1"/>
</dbReference>
<feature type="domain" description="UBA" evidence="24">
    <location>
        <begin position="326"/>
        <end position="365"/>
    </location>
</feature>
<evidence type="ECO:0000313" key="27">
    <source>
        <dbReference type="Proteomes" id="UP000694402"/>
    </source>
</evidence>
<proteinExistence type="inferred from homology"/>
<protein>
    <recommendedName>
        <fullName evidence="20">MAP/microtubule affinity-regulating kinase 3</fullName>
        <ecNumber evidence="5">2.7.11.1</ecNumber>
    </recommendedName>
</protein>
<evidence type="ECO:0000259" key="24">
    <source>
        <dbReference type="PROSITE" id="PS50030"/>
    </source>
</evidence>
<dbReference type="CDD" id="cd14407">
    <property type="entry name" value="UBA_MARK3_4"/>
    <property type="match status" value="1"/>
</dbReference>
<evidence type="ECO:0000256" key="10">
    <source>
        <dbReference type="ARBA" id="ARBA00022679"/>
    </source>
</evidence>
<evidence type="ECO:0000256" key="21">
    <source>
        <dbReference type="PROSITE-ProRule" id="PRU10141"/>
    </source>
</evidence>
<evidence type="ECO:0000259" key="25">
    <source>
        <dbReference type="PROSITE" id="PS50032"/>
    </source>
</evidence>
<dbReference type="GeneTree" id="ENSGT00940000154862"/>
<dbReference type="GO" id="GO:0050321">
    <property type="term" value="F:tau-protein kinase activity"/>
    <property type="evidence" value="ECO:0007669"/>
    <property type="project" value="TreeGrafter"/>
</dbReference>
<dbReference type="InterPro" id="IPR049508">
    <property type="entry name" value="MARK1-4_cat"/>
</dbReference>
<dbReference type="FunFam" id="1.10.510.10:FF:001032">
    <property type="entry name" value="KP78b, isoform A"/>
    <property type="match status" value="1"/>
</dbReference>
<evidence type="ECO:0000256" key="22">
    <source>
        <dbReference type="SAM" id="MobiDB-lite"/>
    </source>
</evidence>
<gene>
    <name evidence="26" type="primary">MARK3</name>
</gene>
<evidence type="ECO:0000256" key="4">
    <source>
        <dbReference type="ARBA" id="ARBA00006234"/>
    </source>
</evidence>
<dbReference type="InterPro" id="IPR015940">
    <property type="entry name" value="UBA"/>
</dbReference>
<dbReference type="SMART" id="SM00165">
    <property type="entry name" value="UBA"/>
    <property type="match status" value="1"/>
</dbReference>
<evidence type="ECO:0000256" key="5">
    <source>
        <dbReference type="ARBA" id="ARBA00012513"/>
    </source>
</evidence>
<dbReference type="Pfam" id="PF02149">
    <property type="entry name" value="KA1"/>
    <property type="match status" value="1"/>
</dbReference>
<reference evidence="26" key="3">
    <citation type="submission" date="2025-09" db="UniProtKB">
        <authorList>
            <consortium name="Ensembl"/>
        </authorList>
    </citation>
    <scope>IDENTIFICATION</scope>
</reference>
<evidence type="ECO:0000256" key="17">
    <source>
        <dbReference type="ARBA" id="ARBA00048679"/>
    </source>
</evidence>
<dbReference type="Pfam" id="PF00069">
    <property type="entry name" value="Pkinase"/>
    <property type="match status" value="1"/>
</dbReference>
<dbReference type="PROSITE" id="PS50032">
    <property type="entry name" value="KA1"/>
    <property type="match status" value="1"/>
</dbReference>
<dbReference type="GO" id="GO:0035556">
    <property type="term" value="P:intracellular signal transduction"/>
    <property type="evidence" value="ECO:0007669"/>
    <property type="project" value="TreeGrafter"/>
</dbReference>
<dbReference type="CDD" id="cd12196">
    <property type="entry name" value="MARK1-3_C"/>
    <property type="match status" value="1"/>
</dbReference>
<keyword evidence="6" id="KW-1003">Cell membrane</keyword>
<evidence type="ECO:0000256" key="15">
    <source>
        <dbReference type="ARBA" id="ARBA00023273"/>
    </source>
</evidence>
<dbReference type="Proteomes" id="UP000694402">
    <property type="component" value="Unassembled WGS sequence"/>
</dbReference>
<feature type="compositionally biased region" description="Polar residues" evidence="22">
    <location>
        <begin position="590"/>
        <end position="626"/>
    </location>
</feature>
<dbReference type="Pfam" id="PF00627">
    <property type="entry name" value="UBA"/>
    <property type="match status" value="1"/>
</dbReference>
<organism evidence="26 27">
    <name type="scientific">Oncorhynchus tshawytscha</name>
    <name type="common">Chinook salmon</name>
    <name type="synonym">Salmo tshawytscha</name>
    <dbReference type="NCBI Taxonomy" id="74940"/>
    <lineage>
        <taxon>Eukaryota</taxon>
        <taxon>Metazoa</taxon>
        <taxon>Chordata</taxon>
        <taxon>Craniata</taxon>
        <taxon>Vertebrata</taxon>
        <taxon>Euteleostomi</taxon>
        <taxon>Actinopterygii</taxon>
        <taxon>Neopterygii</taxon>
        <taxon>Teleostei</taxon>
        <taxon>Protacanthopterygii</taxon>
        <taxon>Salmoniformes</taxon>
        <taxon>Salmonidae</taxon>
        <taxon>Salmoninae</taxon>
        <taxon>Oncorhynchus</taxon>
    </lineage>
</organism>
<dbReference type="GO" id="GO:0030425">
    <property type="term" value="C:dendrite"/>
    <property type="evidence" value="ECO:0007669"/>
    <property type="project" value="UniProtKB-SubCell"/>
</dbReference>
<evidence type="ECO:0000256" key="12">
    <source>
        <dbReference type="ARBA" id="ARBA00022777"/>
    </source>
</evidence>
<dbReference type="PROSITE" id="PS50011">
    <property type="entry name" value="PROTEIN_KINASE_DOM"/>
    <property type="match status" value="1"/>
</dbReference>
<evidence type="ECO:0000256" key="13">
    <source>
        <dbReference type="ARBA" id="ARBA00022840"/>
    </source>
</evidence>
<evidence type="ECO:0000256" key="16">
    <source>
        <dbReference type="ARBA" id="ARBA00047899"/>
    </source>
</evidence>
<keyword evidence="14" id="KW-0472">Membrane</keyword>
<keyword evidence="10" id="KW-0808">Transferase</keyword>
<dbReference type="InterPro" id="IPR017441">
    <property type="entry name" value="Protein_kinase_ATP_BS"/>
</dbReference>
<feature type="compositionally biased region" description="Basic and acidic residues" evidence="22">
    <location>
        <begin position="11"/>
        <end position="28"/>
    </location>
</feature>
<dbReference type="CDD" id="cd14072">
    <property type="entry name" value="STKc_MARK"/>
    <property type="match status" value="1"/>
</dbReference>
<dbReference type="Gene3D" id="1.10.8.10">
    <property type="entry name" value="DNA helicase RuvA subunit, C-terminal domain"/>
    <property type="match status" value="1"/>
</dbReference>
<name>A0AAZ3PN94_ONCTS</name>
<dbReference type="Gene3D" id="1.10.510.10">
    <property type="entry name" value="Transferase(Phosphotransferase) domain 1"/>
    <property type="match status" value="1"/>
</dbReference>
<evidence type="ECO:0000259" key="23">
    <source>
        <dbReference type="PROSITE" id="PS50011"/>
    </source>
</evidence>
<evidence type="ECO:0000256" key="11">
    <source>
        <dbReference type="ARBA" id="ARBA00022741"/>
    </source>
</evidence>
<evidence type="ECO:0000256" key="8">
    <source>
        <dbReference type="ARBA" id="ARBA00022527"/>
    </source>
</evidence>
<dbReference type="InterPro" id="IPR001772">
    <property type="entry name" value="KA1_dom"/>
</dbReference>
<comment type="subcellular location">
    <subcellularLocation>
        <location evidence="1">Cell membrane</location>
    </subcellularLocation>
    <subcellularLocation>
        <location evidence="2">Cell projection</location>
        <location evidence="2">Dendrite</location>
    </subcellularLocation>
    <subcellularLocation>
        <location evidence="3">Cytoplasm</location>
    </subcellularLocation>
</comment>
<evidence type="ECO:0000256" key="18">
    <source>
        <dbReference type="ARBA" id="ARBA00054424"/>
    </source>
</evidence>
<dbReference type="Gene3D" id="3.30.200.20">
    <property type="entry name" value="Phosphorylase Kinase, domain 1"/>
    <property type="match status" value="1"/>
</dbReference>
<keyword evidence="8" id="KW-0723">Serine/threonine-protein kinase</keyword>
<keyword evidence="15" id="KW-0966">Cell projection</keyword>
<evidence type="ECO:0000256" key="7">
    <source>
        <dbReference type="ARBA" id="ARBA00022490"/>
    </source>
</evidence>
<feature type="compositionally biased region" description="Polar residues" evidence="22">
    <location>
        <begin position="522"/>
        <end position="552"/>
    </location>
</feature>
<dbReference type="GO" id="GO:0005886">
    <property type="term" value="C:plasma membrane"/>
    <property type="evidence" value="ECO:0007669"/>
    <property type="project" value="UniProtKB-SubCell"/>
</dbReference>
<feature type="compositionally biased region" description="Low complexity" evidence="22">
    <location>
        <begin position="491"/>
        <end position="502"/>
    </location>
</feature>
<comment type="catalytic activity">
    <reaction evidence="16">
        <text>L-threonyl-[protein] + ATP = O-phospho-L-threonyl-[protein] + ADP + H(+)</text>
        <dbReference type="Rhea" id="RHEA:46608"/>
        <dbReference type="Rhea" id="RHEA-COMP:11060"/>
        <dbReference type="Rhea" id="RHEA-COMP:11605"/>
        <dbReference type="ChEBI" id="CHEBI:15378"/>
        <dbReference type="ChEBI" id="CHEBI:30013"/>
        <dbReference type="ChEBI" id="CHEBI:30616"/>
        <dbReference type="ChEBI" id="CHEBI:61977"/>
        <dbReference type="ChEBI" id="CHEBI:456216"/>
        <dbReference type="EC" id="2.7.11.1"/>
    </reaction>
</comment>
<dbReference type="PROSITE" id="PS50030">
    <property type="entry name" value="UBA"/>
    <property type="match status" value="1"/>
</dbReference>
<feature type="compositionally biased region" description="Low complexity" evidence="22">
    <location>
        <begin position="374"/>
        <end position="384"/>
    </location>
</feature>
<feature type="domain" description="Protein kinase" evidence="23">
    <location>
        <begin position="56"/>
        <end position="307"/>
    </location>
</feature>
<dbReference type="Ensembl" id="ENSOTST00005168277.1">
    <property type="protein sequence ID" value="ENSOTSP00005117314.1"/>
    <property type="gene ID" value="ENSOTSG00005049759.1"/>
</dbReference>
<dbReference type="PANTHER" id="PTHR24346">
    <property type="entry name" value="MAP/MICROTUBULE AFFINITY-REGULATING KINASE"/>
    <property type="match status" value="1"/>
</dbReference>
<dbReference type="InterPro" id="IPR000719">
    <property type="entry name" value="Prot_kinase_dom"/>
</dbReference>
<dbReference type="InterPro" id="IPR028375">
    <property type="entry name" value="KA1/Ssp2_C"/>
</dbReference>
<evidence type="ECO:0000256" key="14">
    <source>
        <dbReference type="ARBA" id="ARBA00023136"/>
    </source>
</evidence>
<dbReference type="PANTHER" id="PTHR24346:SF98">
    <property type="entry name" value="NON-SPECIFIC SERINE_THREONINE PROTEIN KINASE"/>
    <property type="match status" value="1"/>
</dbReference>
<evidence type="ECO:0000256" key="6">
    <source>
        <dbReference type="ARBA" id="ARBA00022475"/>
    </source>
</evidence>
<evidence type="ECO:0000256" key="3">
    <source>
        <dbReference type="ARBA" id="ARBA00004496"/>
    </source>
</evidence>
<evidence type="ECO:0000256" key="9">
    <source>
        <dbReference type="ARBA" id="ARBA00022553"/>
    </source>
</evidence>
<feature type="domain" description="KA1" evidence="25">
    <location>
        <begin position="681"/>
        <end position="730"/>
    </location>
</feature>
<dbReference type="GO" id="GO:0005737">
    <property type="term" value="C:cytoplasm"/>
    <property type="evidence" value="ECO:0007669"/>
    <property type="project" value="UniProtKB-SubCell"/>
</dbReference>
<dbReference type="PROSITE" id="PS00107">
    <property type="entry name" value="PROTEIN_KINASE_ATP"/>
    <property type="match status" value="1"/>
</dbReference>
<keyword evidence="13 21" id="KW-0067">ATP-binding</keyword>
<dbReference type="SUPFAM" id="SSF56112">
    <property type="entry name" value="Protein kinase-like (PK-like)"/>
    <property type="match status" value="1"/>
</dbReference>
<dbReference type="Gene3D" id="3.30.310.80">
    <property type="entry name" value="Kinase associated domain 1, KA1"/>
    <property type="match status" value="1"/>
</dbReference>
<dbReference type="FunFam" id="1.10.8.10:FF:000005">
    <property type="entry name" value="Non-specific serine/threonine protein kinase"/>
    <property type="match status" value="1"/>
</dbReference>
<keyword evidence="12" id="KW-0418">Kinase</keyword>